<dbReference type="SUPFAM" id="SSF81624">
    <property type="entry name" value="N-terminal domain of MutM-like DNA repair proteins"/>
    <property type="match status" value="1"/>
</dbReference>
<evidence type="ECO:0000256" key="1">
    <source>
        <dbReference type="ARBA" id="ARBA00009409"/>
    </source>
</evidence>
<dbReference type="PROSITE" id="PS51068">
    <property type="entry name" value="FPG_CAT"/>
    <property type="match status" value="1"/>
</dbReference>
<dbReference type="InterPro" id="IPR012319">
    <property type="entry name" value="FPG_cat"/>
</dbReference>
<evidence type="ECO:0000256" key="13">
    <source>
        <dbReference type="ARBA" id="ARBA00044632"/>
    </source>
</evidence>
<dbReference type="PROSITE" id="PS51066">
    <property type="entry name" value="ZF_FPG_2"/>
    <property type="match status" value="1"/>
</dbReference>
<evidence type="ECO:0000256" key="3">
    <source>
        <dbReference type="ARBA" id="ARBA00022723"/>
    </source>
</evidence>
<evidence type="ECO:0000256" key="12">
    <source>
        <dbReference type="ARBA" id="ARBA00023295"/>
    </source>
</evidence>
<dbReference type="GO" id="GO:0008270">
    <property type="term" value="F:zinc ion binding"/>
    <property type="evidence" value="ECO:0007669"/>
    <property type="project" value="UniProtKB-KW"/>
</dbReference>
<evidence type="ECO:0000256" key="7">
    <source>
        <dbReference type="ARBA" id="ARBA00022833"/>
    </source>
</evidence>
<evidence type="ECO:0000256" key="5">
    <source>
        <dbReference type="ARBA" id="ARBA00022771"/>
    </source>
</evidence>
<dbReference type="AlphaFoldDB" id="A0A518BDM6"/>
<dbReference type="PANTHER" id="PTHR42697">
    <property type="entry name" value="ENDONUCLEASE 8"/>
    <property type="match status" value="1"/>
</dbReference>
<feature type="domain" description="Formamidopyrimidine-DNA glycosylase catalytic" evidence="16">
    <location>
        <begin position="2"/>
        <end position="99"/>
    </location>
</feature>
<dbReference type="GO" id="GO:0140078">
    <property type="term" value="F:class I DNA-(apurinic or apyrimidinic site) endonuclease activity"/>
    <property type="evidence" value="ECO:0007669"/>
    <property type="project" value="UniProtKB-EC"/>
</dbReference>
<evidence type="ECO:0000256" key="9">
    <source>
        <dbReference type="ARBA" id="ARBA00023204"/>
    </source>
</evidence>
<keyword evidence="18" id="KW-1185">Reference proteome</keyword>
<dbReference type="GO" id="GO:0006284">
    <property type="term" value="P:base-excision repair"/>
    <property type="evidence" value="ECO:0007669"/>
    <property type="project" value="InterPro"/>
</dbReference>
<evidence type="ECO:0000256" key="6">
    <source>
        <dbReference type="ARBA" id="ARBA00022801"/>
    </source>
</evidence>
<dbReference type="InterPro" id="IPR000214">
    <property type="entry name" value="Znf_DNA_glyclase/AP_lyase"/>
</dbReference>
<protein>
    <recommendedName>
        <fullName evidence="2">DNA-(apurinic or apyrimidinic site) lyase</fullName>
        <ecNumber evidence="2">4.2.99.18</ecNumber>
    </recommendedName>
</protein>
<keyword evidence="10" id="KW-0456">Lyase</keyword>
<reference evidence="17 18" key="1">
    <citation type="submission" date="2019-02" db="EMBL/GenBank/DDBJ databases">
        <title>Deep-cultivation of Planctomycetes and their phenomic and genomic characterization uncovers novel biology.</title>
        <authorList>
            <person name="Wiegand S."/>
            <person name="Jogler M."/>
            <person name="Boedeker C."/>
            <person name="Pinto D."/>
            <person name="Vollmers J."/>
            <person name="Rivas-Marin E."/>
            <person name="Kohn T."/>
            <person name="Peeters S.H."/>
            <person name="Heuer A."/>
            <person name="Rast P."/>
            <person name="Oberbeckmann S."/>
            <person name="Bunk B."/>
            <person name="Jeske O."/>
            <person name="Meyerdierks A."/>
            <person name="Storesund J.E."/>
            <person name="Kallscheuer N."/>
            <person name="Luecker S."/>
            <person name="Lage O.M."/>
            <person name="Pohl T."/>
            <person name="Merkel B.J."/>
            <person name="Hornburger P."/>
            <person name="Mueller R.-W."/>
            <person name="Bruemmer F."/>
            <person name="Labrenz M."/>
            <person name="Spormann A.M."/>
            <person name="Op den Camp H."/>
            <person name="Overmann J."/>
            <person name="Amann R."/>
            <person name="Jetten M.S.M."/>
            <person name="Mascher T."/>
            <person name="Medema M.H."/>
            <person name="Devos D.P."/>
            <person name="Kaster A.-K."/>
            <person name="Ovreas L."/>
            <person name="Rohde M."/>
            <person name="Galperin M.Y."/>
            <person name="Jogler C."/>
        </authorList>
    </citation>
    <scope>NUCLEOTIDE SEQUENCE [LARGE SCALE GENOMIC DNA]</scope>
    <source>
        <strain evidence="17 18">Pla133</strain>
    </source>
</reference>
<evidence type="ECO:0000256" key="14">
    <source>
        <dbReference type="PROSITE-ProRule" id="PRU00391"/>
    </source>
</evidence>
<evidence type="ECO:0000313" key="18">
    <source>
        <dbReference type="Proteomes" id="UP000316921"/>
    </source>
</evidence>
<dbReference type="EC" id="4.2.99.18" evidence="2"/>
<evidence type="ECO:0000256" key="10">
    <source>
        <dbReference type="ARBA" id="ARBA00023239"/>
    </source>
</evidence>
<sequence length="285" mass="31171">MPEGDTIHALAGALGRELTGHRVTGFELRGRPPVHALVGCEVRAVRAWGKNTFIELDDAAVLWVHLGMYGRWSWYPAGDRRGEGLRGALLRLATERLTVACFEAKTVELLRPRDLATHPKIATLGPDLVLPDVDLGVVLARVRQRLHDARPSLRELLLDQRIAAGIGNIFQAETLFLERLHPDTDPRDLDDSRIEAVYARASALLAANVGAVPRVFTAGLPSRHLPGEHGDHGNRTWVYERGGRPCRVCATPIVRRGESASDRVTWWCPACQPAPTAAAWVGGGP</sequence>
<keyword evidence="7" id="KW-0862">Zinc</keyword>
<dbReference type="PANTHER" id="PTHR42697:SF1">
    <property type="entry name" value="ENDONUCLEASE 8"/>
    <property type="match status" value="1"/>
</dbReference>
<dbReference type="SMART" id="SM01232">
    <property type="entry name" value="H2TH"/>
    <property type="match status" value="1"/>
</dbReference>
<dbReference type="InterPro" id="IPR010979">
    <property type="entry name" value="Ribosomal_uS13-like_H2TH"/>
</dbReference>
<keyword evidence="6 17" id="KW-0378">Hydrolase</keyword>
<comment type="catalytic activity">
    <reaction evidence="13">
        <text>2'-deoxyribonucleotide-(2'-deoxyribose 5'-phosphate)-2'-deoxyribonucleotide-DNA = a 3'-end 2'-deoxyribonucleotide-(2,3-dehydro-2,3-deoxyribose 5'-phosphate)-DNA + a 5'-end 5'-phospho-2'-deoxyribonucleoside-DNA + H(+)</text>
        <dbReference type="Rhea" id="RHEA:66592"/>
        <dbReference type="Rhea" id="RHEA-COMP:13180"/>
        <dbReference type="Rhea" id="RHEA-COMP:16897"/>
        <dbReference type="Rhea" id="RHEA-COMP:17067"/>
        <dbReference type="ChEBI" id="CHEBI:15378"/>
        <dbReference type="ChEBI" id="CHEBI:136412"/>
        <dbReference type="ChEBI" id="CHEBI:157695"/>
        <dbReference type="ChEBI" id="CHEBI:167181"/>
        <dbReference type="EC" id="4.2.99.18"/>
    </reaction>
</comment>
<keyword evidence="8" id="KW-0238">DNA-binding</keyword>
<keyword evidence="4" id="KW-0227">DNA damage</keyword>
<dbReference type="GO" id="GO:0003684">
    <property type="term" value="F:damaged DNA binding"/>
    <property type="evidence" value="ECO:0007669"/>
    <property type="project" value="InterPro"/>
</dbReference>
<dbReference type="Pfam" id="PF01149">
    <property type="entry name" value="Fapy_DNA_glyco"/>
    <property type="match status" value="1"/>
</dbReference>
<keyword evidence="11" id="KW-0511">Multifunctional enzyme</keyword>
<name>A0A518BDM6_9BACT</name>
<dbReference type="RefSeq" id="WP_419191998.1">
    <property type="nucleotide sequence ID" value="NZ_CP036287.1"/>
</dbReference>
<dbReference type="Proteomes" id="UP000316921">
    <property type="component" value="Chromosome"/>
</dbReference>
<proteinExistence type="inferred from homology"/>
<keyword evidence="17" id="KW-0540">Nuclease</keyword>
<evidence type="ECO:0000259" key="16">
    <source>
        <dbReference type="PROSITE" id="PS51068"/>
    </source>
</evidence>
<dbReference type="Gene3D" id="1.10.8.50">
    <property type="match status" value="1"/>
</dbReference>
<accession>A0A518BDM6</accession>
<dbReference type="InterPro" id="IPR035937">
    <property type="entry name" value="FPG_N"/>
</dbReference>
<dbReference type="SUPFAM" id="SSF57716">
    <property type="entry name" value="Glucocorticoid receptor-like (DNA-binding domain)"/>
    <property type="match status" value="1"/>
</dbReference>
<evidence type="ECO:0000256" key="2">
    <source>
        <dbReference type="ARBA" id="ARBA00012720"/>
    </source>
</evidence>
<keyword evidence="12 17" id="KW-0326">Glycosidase</keyword>
<dbReference type="InterPro" id="IPR015887">
    <property type="entry name" value="DNA_glyclase_Znf_dom_DNA_BS"/>
</dbReference>
<evidence type="ECO:0000256" key="4">
    <source>
        <dbReference type="ARBA" id="ARBA00022763"/>
    </source>
</evidence>
<dbReference type="GO" id="GO:0000703">
    <property type="term" value="F:oxidized pyrimidine nucleobase lesion DNA N-glycosylase activity"/>
    <property type="evidence" value="ECO:0007669"/>
    <property type="project" value="TreeGrafter"/>
</dbReference>
<comment type="similarity">
    <text evidence="1">Belongs to the FPG family.</text>
</comment>
<evidence type="ECO:0000313" key="17">
    <source>
        <dbReference type="EMBL" id="QDU65088.1"/>
    </source>
</evidence>
<dbReference type="Gene3D" id="3.20.190.10">
    <property type="entry name" value="MutM-like, N-terminal"/>
    <property type="match status" value="1"/>
</dbReference>
<evidence type="ECO:0000256" key="8">
    <source>
        <dbReference type="ARBA" id="ARBA00023125"/>
    </source>
</evidence>
<feature type="domain" description="FPG-type" evidence="15">
    <location>
        <begin position="237"/>
        <end position="273"/>
    </location>
</feature>
<dbReference type="InterPro" id="IPR015886">
    <property type="entry name" value="H2TH_FPG"/>
</dbReference>
<dbReference type="Pfam" id="PF06831">
    <property type="entry name" value="H2TH"/>
    <property type="match status" value="1"/>
</dbReference>
<gene>
    <name evidence="17" type="primary">nei</name>
    <name evidence="17" type="ORF">Pla133_01510</name>
</gene>
<keyword evidence="17" id="KW-0255">Endonuclease</keyword>
<dbReference type="PROSITE" id="PS01242">
    <property type="entry name" value="ZF_FPG_1"/>
    <property type="match status" value="1"/>
</dbReference>
<dbReference type="SMART" id="SM00898">
    <property type="entry name" value="Fapy_DNA_glyco"/>
    <property type="match status" value="1"/>
</dbReference>
<evidence type="ECO:0000259" key="15">
    <source>
        <dbReference type="PROSITE" id="PS51066"/>
    </source>
</evidence>
<dbReference type="EMBL" id="CP036287">
    <property type="protein sequence ID" value="QDU65088.1"/>
    <property type="molecule type" value="Genomic_DNA"/>
</dbReference>
<organism evidence="17 18">
    <name type="scientific">Engelhardtia mirabilis</name>
    <dbReference type="NCBI Taxonomy" id="2528011"/>
    <lineage>
        <taxon>Bacteria</taxon>
        <taxon>Pseudomonadati</taxon>
        <taxon>Planctomycetota</taxon>
        <taxon>Planctomycetia</taxon>
        <taxon>Planctomycetia incertae sedis</taxon>
        <taxon>Engelhardtia</taxon>
    </lineage>
</organism>
<keyword evidence="3" id="KW-0479">Metal-binding</keyword>
<dbReference type="KEGG" id="pbap:Pla133_01510"/>
<evidence type="ECO:0000256" key="11">
    <source>
        <dbReference type="ARBA" id="ARBA00023268"/>
    </source>
</evidence>
<keyword evidence="5 14" id="KW-0863">Zinc-finger</keyword>
<dbReference type="SUPFAM" id="SSF46946">
    <property type="entry name" value="S13-like H2TH domain"/>
    <property type="match status" value="1"/>
</dbReference>
<keyword evidence="9" id="KW-0234">DNA repair</keyword>